<evidence type="ECO:0000256" key="4">
    <source>
        <dbReference type="ARBA" id="ARBA00022989"/>
    </source>
</evidence>
<keyword evidence="4 6" id="KW-1133">Transmembrane helix</keyword>
<dbReference type="InterPro" id="IPR011701">
    <property type="entry name" value="MFS"/>
</dbReference>
<dbReference type="PANTHER" id="PTHR43124">
    <property type="entry name" value="PURINE EFFLUX PUMP PBUE"/>
    <property type="match status" value="1"/>
</dbReference>
<keyword evidence="2" id="KW-1003">Cell membrane</keyword>
<dbReference type="GO" id="GO:0022857">
    <property type="term" value="F:transmembrane transporter activity"/>
    <property type="evidence" value="ECO:0007669"/>
    <property type="project" value="InterPro"/>
</dbReference>
<dbReference type="PANTHER" id="PTHR43124:SF3">
    <property type="entry name" value="CHLORAMPHENICOL EFFLUX PUMP RV0191"/>
    <property type="match status" value="1"/>
</dbReference>
<evidence type="ECO:0000313" key="8">
    <source>
        <dbReference type="Proteomes" id="UP000010988"/>
    </source>
</evidence>
<evidence type="ECO:0000256" key="5">
    <source>
        <dbReference type="ARBA" id="ARBA00023136"/>
    </source>
</evidence>
<comment type="caution">
    <text evidence="7">The sequence shown here is derived from an EMBL/GenBank/DDBJ whole genome shotgun (WGS) entry which is preliminary data.</text>
</comment>
<keyword evidence="8" id="KW-1185">Reference proteome</keyword>
<dbReference type="STRING" id="1220583.GOACH_06_01550"/>
<name>L7KLS5_9ACTN</name>
<evidence type="ECO:0000256" key="6">
    <source>
        <dbReference type="SAM" id="Phobius"/>
    </source>
</evidence>
<dbReference type="SUPFAM" id="SSF103473">
    <property type="entry name" value="MFS general substrate transporter"/>
    <property type="match status" value="1"/>
</dbReference>
<feature type="transmembrane region" description="Helical" evidence="6">
    <location>
        <begin position="301"/>
        <end position="326"/>
    </location>
</feature>
<proteinExistence type="predicted"/>
<dbReference type="Proteomes" id="UP000010988">
    <property type="component" value="Unassembled WGS sequence"/>
</dbReference>
<comment type="subcellular location">
    <subcellularLocation>
        <location evidence="1">Cell membrane</location>
        <topology evidence="1">Multi-pass membrane protein</topology>
    </subcellularLocation>
</comment>
<feature type="transmembrane region" description="Helical" evidence="6">
    <location>
        <begin position="102"/>
        <end position="126"/>
    </location>
</feature>
<dbReference type="AlphaFoldDB" id="L7KLS5"/>
<feature type="transmembrane region" description="Helical" evidence="6">
    <location>
        <begin position="167"/>
        <end position="186"/>
    </location>
</feature>
<keyword evidence="5 6" id="KW-0472">Membrane</keyword>
<feature type="transmembrane region" description="Helical" evidence="6">
    <location>
        <begin position="338"/>
        <end position="359"/>
    </location>
</feature>
<dbReference type="InterPro" id="IPR036259">
    <property type="entry name" value="MFS_trans_sf"/>
</dbReference>
<dbReference type="InterPro" id="IPR050189">
    <property type="entry name" value="MFS_Efflux_Transporters"/>
</dbReference>
<evidence type="ECO:0000256" key="3">
    <source>
        <dbReference type="ARBA" id="ARBA00022692"/>
    </source>
</evidence>
<dbReference type="OrthoDB" id="2957247at2"/>
<evidence type="ECO:0000313" key="7">
    <source>
        <dbReference type="EMBL" id="GAC48658.1"/>
    </source>
</evidence>
<dbReference type="eggNOG" id="COG2814">
    <property type="taxonomic scope" value="Bacteria"/>
</dbReference>
<feature type="transmembrane region" description="Helical" evidence="6">
    <location>
        <begin position="245"/>
        <end position="263"/>
    </location>
</feature>
<feature type="transmembrane region" description="Helical" evidence="6">
    <location>
        <begin position="215"/>
        <end position="233"/>
    </location>
</feature>
<dbReference type="Gene3D" id="1.20.1250.20">
    <property type="entry name" value="MFS general substrate transporter like domains"/>
    <property type="match status" value="2"/>
</dbReference>
<evidence type="ECO:0000256" key="1">
    <source>
        <dbReference type="ARBA" id="ARBA00004651"/>
    </source>
</evidence>
<dbReference type="EMBL" id="BANR01000006">
    <property type="protein sequence ID" value="GAC48658.1"/>
    <property type="molecule type" value="Genomic_DNA"/>
</dbReference>
<feature type="transmembrane region" description="Helical" evidence="6">
    <location>
        <begin position="275"/>
        <end position="295"/>
    </location>
</feature>
<feature type="transmembrane region" description="Helical" evidence="6">
    <location>
        <begin position="12"/>
        <end position="34"/>
    </location>
</feature>
<organism evidence="7 8">
    <name type="scientific">Gordonia aichiensis NBRC 108223</name>
    <dbReference type="NCBI Taxonomy" id="1220583"/>
    <lineage>
        <taxon>Bacteria</taxon>
        <taxon>Bacillati</taxon>
        <taxon>Actinomycetota</taxon>
        <taxon>Actinomycetes</taxon>
        <taxon>Mycobacteriales</taxon>
        <taxon>Gordoniaceae</taxon>
        <taxon>Gordonia</taxon>
    </lineage>
</organism>
<dbReference type="GO" id="GO:0005886">
    <property type="term" value="C:plasma membrane"/>
    <property type="evidence" value="ECO:0007669"/>
    <property type="project" value="UniProtKB-SubCell"/>
</dbReference>
<evidence type="ECO:0000256" key="2">
    <source>
        <dbReference type="ARBA" id="ARBA00022475"/>
    </source>
</evidence>
<dbReference type="RefSeq" id="WP_005174080.1">
    <property type="nucleotide sequence ID" value="NZ_BANR01000006.1"/>
</dbReference>
<dbReference type="Pfam" id="PF07690">
    <property type="entry name" value="MFS_1"/>
    <property type="match status" value="1"/>
</dbReference>
<feature type="transmembrane region" description="Helical" evidence="6">
    <location>
        <begin position="138"/>
        <end position="161"/>
    </location>
</feature>
<feature type="transmembrane region" description="Helical" evidence="6">
    <location>
        <begin position="79"/>
        <end position="96"/>
    </location>
</feature>
<keyword evidence="3 6" id="KW-0812">Transmembrane</keyword>
<feature type="transmembrane region" description="Helical" evidence="6">
    <location>
        <begin position="54"/>
        <end position="72"/>
    </location>
</feature>
<protein>
    <submittedName>
        <fullName evidence="7">Putative major facilitator superfamily transporter</fullName>
    </submittedName>
</protein>
<accession>L7KLS5</accession>
<gene>
    <name evidence="7" type="ORF">GOACH_06_01550</name>
</gene>
<sequence length="397" mass="40177">MKRTFSFSELRELAVVVVGTCTIAATYGLVRLAYGLFLPDIQHELGLDPATAGYISSGSSLVYCTAAAAGFWWSRQPGLLIAAAGITAVAGVWTMASTHDVALFGLSAVLSSAGAGFASPAMVTVAQRGVRPVRVDTAQSVINAGTGPGLVAAGALALALLPAWRTAWTLVGIFTVSIVSVMFVLAKVAVAPRAATAHDGPRGLSRAWLAMHRRAIASAIGMGAGSSAVWTYGRSLLVDSGSQSSQGTIVAWIALGIGATAVIPTSRLMARRAPTTAWTISCLVLAATVLALTLATSSTVATVIACVLFGWGFTAGTSALISWTTVLSPENAAAGTALLFIALVLGQAVGSSVLGAAIASSGYTTAFLVAVAFSALAIIPAARRTVRPTVTVQEVGA</sequence>
<reference evidence="7 8" key="1">
    <citation type="submission" date="2012-12" db="EMBL/GenBank/DDBJ databases">
        <title>Whole genome shotgun sequence of Gordonia aichiensis NBRC 108223.</title>
        <authorList>
            <person name="Isaki-Nakamura S."/>
            <person name="Hosoyama A."/>
            <person name="Tsuchikane K."/>
            <person name="Ando Y."/>
            <person name="Baba S."/>
            <person name="Ohji S."/>
            <person name="Hamada M."/>
            <person name="Tamura T."/>
            <person name="Yamazoe A."/>
            <person name="Yamazaki S."/>
            <person name="Fujita N."/>
        </authorList>
    </citation>
    <scope>NUCLEOTIDE SEQUENCE [LARGE SCALE GENOMIC DNA]</scope>
    <source>
        <strain evidence="7 8">NBRC 108223</strain>
    </source>
</reference>
<feature type="transmembrane region" description="Helical" evidence="6">
    <location>
        <begin position="365"/>
        <end position="382"/>
    </location>
</feature>